<evidence type="ECO:0000256" key="1">
    <source>
        <dbReference type="ARBA" id="ARBA00035018"/>
    </source>
</evidence>
<name>A0A4S2LE12_OPIFE</name>
<dbReference type="EMBL" id="SJOL01008180">
    <property type="protein sequence ID" value="TGZ60916.1"/>
    <property type="molecule type" value="Genomic_DNA"/>
</dbReference>
<proteinExistence type="inferred from homology"/>
<dbReference type="PANTHER" id="PTHR13287:SF2">
    <property type="entry name" value="ADIPOSE-SECRETED SIGNALING PROTEIN"/>
    <property type="match status" value="1"/>
</dbReference>
<dbReference type="Pfam" id="PF15006">
    <property type="entry name" value="DUF4517"/>
    <property type="match status" value="1"/>
</dbReference>
<dbReference type="PANTHER" id="PTHR13287">
    <property type="entry name" value="ADIPOSE-SECRETED SIGNALING PROTEIN"/>
    <property type="match status" value="1"/>
</dbReference>
<dbReference type="AlphaFoldDB" id="A0A4S2LE12"/>
<feature type="compositionally biased region" description="Acidic residues" evidence="3">
    <location>
        <begin position="250"/>
        <end position="259"/>
    </location>
</feature>
<evidence type="ECO:0000313" key="4">
    <source>
        <dbReference type="EMBL" id="TGZ60916.1"/>
    </source>
</evidence>
<evidence type="ECO:0000256" key="2">
    <source>
        <dbReference type="ARBA" id="ARBA00035300"/>
    </source>
</evidence>
<comment type="similarity">
    <text evidence="1">Belongs to the ADISSP family.</text>
</comment>
<accession>A0A4S2LE12</accession>
<dbReference type="Proteomes" id="UP000308267">
    <property type="component" value="Unassembled WGS sequence"/>
</dbReference>
<protein>
    <recommendedName>
        <fullName evidence="2">Adipose-secreted signaling protein</fullName>
    </recommendedName>
</protein>
<feature type="region of interest" description="Disordered" evidence="3">
    <location>
        <begin position="1"/>
        <end position="43"/>
    </location>
</feature>
<dbReference type="InterPro" id="IPR026794">
    <property type="entry name" value="ADISSP"/>
</dbReference>
<organism evidence="4 5">
    <name type="scientific">Opisthorchis felineus</name>
    <dbReference type="NCBI Taxonomy" id="147828"/>
    <lineage>
        <taxon>Eukaryota</taxon>
        <taxon>Metazoa</taxon>
        <taxon>Spiralia</taxon>
        <taxon>Lophotrochozoa</taxon>
        <taxon>Platyhelminthes</taxon>
        <taxon>Trematoda</taxon>
        <taxon>Digenea</taxon>
        <taxon>Opisthorchiida</taxon>
        <taxon>Opisthorchiata</taxon>
        <taxon>Opisthorchiidae</taxon>
        <taxon>Opisthorchis</taxon>
    </lineage>
</organism>
<comment type="caution">
    <text evidence="4">The sequence shown here is derived from an EMBL/GenBank/DDBJ whole genome shotgun (WGS) entry which is preliminary data.</text>
</comment>
<evidence type="ECO:0000313" key="5">
    <source>
        <dbReference type="Proteomes" id="UP000308267"/>
    </source>
</evidence>
<keyword evidence="5" id="KW-1185">Reference proteome</keyword>
<feature type="compositionally biased region" description="Low complexity" evidence="3">
    <location>
        <begin position="10"/>
        <end position="20"/>
    </location>
</feature>
<reference evidence="4 5" key="1">
    <citation type="journal article" date="2019" name="BMC Genomics">
        <title>New insights from Opisthorchis felineus genome: update on genomics of the epidemiologically important liver flukes.</title>
        <authorList>
            <person name="Ershov N.I."/>
            <person name="Mordvinov V.A."/>
            <person name="Prokhortchouk E.B."/>
            <person name="Pakharukova M.Y."/>
            <person name="Gunbin K.V."/>
            <person name="Ustyantsev K."/>
            <person name="Genaev M.A."/>
            <person name="Blinov A.G."/>
            <person name="Mazur A."/>
            <person name="Boulygina E."/>
            <person name="Tsygankova S."/>
            <person name="Khrameeva E."/>
            <person name="Chekanov N."/>
            <person name="Fan G."/>
            <person name="Xiao A."/>
            <person name="Zhang H."/>
            <person name="Xu X."/>
            <person name="Yang H."/>
            <person name="Solovyev V."/>
            <person name="Lee S.M."/>
            <person name="Liu X."/>
            <person name="Afonnikov D.A."/>
            <person name="Skryabin K.G."/>
        </authorList>
    </citation>
    <scope>NUCLEOTIDE SEQUENCE [LARGE SCALE GENOMIC DNA]</scope>
    <source>
        <strain evidence="4">AK-0245</strain>
        <tissue evidence="4">Whole organism</tissue>
    </source>
</reference>
<sequence>MSTLREPAHPQHSMSPPSSHLDQGTKPYHSCLHPRSASPTEHVQIPEKVSRKVSFSDVVVTSSRVENTEREAVAAARFYEQVNVEERRSSSPVGEAGHNIDVQLIDVKQDELTRDTALASSTLPVYEVKLGMLKQATVYHVEFVVPDALPLSAAELLRYIDEVPGHVNAPVNVGAKVELLACDVDACVRGHRLLIKLSTTKQRQVNEFFTLRLIDNPKEAVHLVLHGLSLARGQGTPFLRLGIHRVGENPDYEDSDEFTEWPGFPIPLEEEEGEGEDALDPLEPDQGDRPEDTENPIIT</sequence>
<gene>
    <name evidence="4" type="ORF">CRM22_008238</name>
</gene>
<feature type="region of interest" description="Disordered" evidence="3">
    <location>
        <begin position="250"/>
        <end position="299"/>
    </location>
</feature>
<evidence type="ECO:0000256" key="3">
    <source>
        <dbReference type="SAM" id="MobiDB-lite"/>
    </source>
</evidence>
<feature type="compositionally biased region" description="Acidic residues" evidence="3">
    <location>
        <begin position="268"/>
        <end position="285"/>
    </location>
</feature>
<dbReference type="OrthoDB" id="6246153at2759"/>